<protein>
    <recommendedName>
        <fullName evidence="4">Type I restriction modification DNA specificity domain-containing protein</fullName>
    </recommendedName>
</protein>
<dbReference type="GO" id="GO:0009307">
    <property type="term" value="P:DNA restriction-modification system"/>
    <property type="evidence" value="ECO:0007669"/>
    <property type="project" value="UniProtKB-KW"/>
</dbReference>
<dbReference type="PANTHER" id="PTHR30408">
    <property type="entry name" value="TYPE-1 RESTRICTION ENZYME ECOKI SPECIFICITY PROTEIN"/>
    <property type="match status" value="1"/>
</dbReference>
<dbReference type="CDD" id="cd17246">
    <property type="entry name" value="RMtype1_S_SonII-TRD2-CR2_like"/>
    <property type="match status" value="1"/>
</dbReference>
<dbReference type="Pfam" id="PF01420">
    <property type="entry name" value="Methylase_S"/>
    <property type="match status" value="2"/>
</dbReference>
<reference evidence="5 6" key="1">
    <citation type="submission" date="2017-09" db="EMBL/GenBank/DDBJ databases">
        <title>Biodiversity and function of Thalassospira species in the particle-attached aromatic-hydrocarbon-degrading consortia from the surface seawater of the South China Sea.</title>
        <authorList>
            <person name="Dong C."/>
            <person name="Liu R."/>
            <person name="Shao Z."/>
        </authorList>
    </citation>
    <scope>NUCLEOTIDE SEQUENCE [LARGE SCALE GENOMIC DNA]</scope>
    <source>
        <strain evidence="5 6">CSC1P2</strain>
    </source>
</reference>
<name>A0A2N3KU20_9PROT</name>
<sequence length="412" mass="46547">MRGWQTKPLEEVTYLAGRIGWKGLTAKEYTDTGPLFLSVHSLNYGDWVDFRDANHITQERYDESPEIMLQANDVLICKDGAGIGKTGIIKSLPEPATINSSLLLIRAQKDLLPKFLYYALSSPSFQRIVQERIEGATTPHLYQKDIRQFSISYPSLPEQKRIVAILNEAFEGIDAAIDNTQANLAAACELFESHLNSTFLAMAHNCENIPLEDLCSKITKGSSPKWQGINYVEDPGILFITSENVGSNKIILDKKKYVEEKFNIKEKKSILKKGDVLTNIVGASIGRTALFEIDEDSNINQAVCLIRPKKEKLSGIYLSIILNSPFFRRILHENEVNNARANLSLKFFRELKIPTPSTENQRELVSKIKTLEEDTFTLQTLYQRKLDALQELKQSILAKAFRGEMTQDEIAT</sequence>
<keyword evidence="2" id="KW-0680">Restriction system</keyword>
<dbReference type="SUPFAM" id="SSF116734">
    <property type="entry name" value="DNA methylase specificity domain"/>
    <property type="match status" value="2"/>
</dbReference>
<accession>A0A2N3KU20</accession>
<evidence type="ECO:0000256" key="3">
    <source>
        <dbReference type="ARBA" id="ARBA00023125"/>
    </source>
</evidence>
<proteinExistence type="inferred from homology"/>
<dbReference type="InterPro" id="IPR000055">
    <property type="entry name" value="Restrct_endonuc_typeI_TRD"/>
</dbReference>
<dbReference type="OrthoDB" id="164285at2"/>
<dbReference type="Gene3D" id="3.90.220.20">
    <property type="entry name" value="DNA methylase specificity domains"/>
    <property type="match status" value="2"/>
</dbReference>
<comment type="similarity">
    <text evidence="1">Belongs to the type-I restriction system S methylase family.</text>
</comment>
<feature type="domain" description="Type I restriction modification DNA specificity" evidence="4">
    <location>
        <begin position="3"/>
        <end position="171"/>
    </location>
</feature>
<evidence type="ECO:0000259" key="4">
    <source>
        <dbReference type="Pfam" id="PF01420"/>
    </source>
</evidence>
<gene>
    <name evidence="5" type="ORF">COO20_10855</name>
</gene>
<dbReference type="RefSeq" id="WP_101266392.1">
    <property type="nucleotide sequence ID" value="NZ_NWTK01000006.1"/>
</dbReference>
<organism evidence="5 6">
    <name type="scientific">Thalassospira marina</name>
    <dbReference type="NCBI Taxonomy" id="2048283"/>
    <lineage>
        <taxon>Bacteria</taxon>
        <taxon>Pseudomonadati</taxon>
        <taxon>Pseudomonadota</taxon>
        <taxon>Alphaproteobacteria</taxon>
        <taxon>Rhodospirillales</taxon>
        <taxon>Thalassospiraceae</taxon>
        <taxon>Thalassospira</taxon>
    </lineage>
</organism>
<evidence type="ECO:0000256" key="1">
    <source>
        <dbReference type="ARBA" id="ARBA00010923"/>
    </source>
</evidence>
<evidence type="ECO:0000313" key="5">
    <source>
        <dbReference type="EMBL" id="PKR54048.1"/>
    </source>
</evidence>
<evidence type="ECO:0000256" key="2">
    <source>
        <dbReference type="ARBA" id="ARBA00022747"/>
    </source>
</evidence>
<dbReference type="Proteomes" id="UP000233597">
    <property type="component" value="Unassembled WGS sequence"/>
</dbReference>
<feature type="domain" description="Type I restriction modification DNA specificity" evidence="4">
    <location>
        <begin position="207"/>
        <end position="379"/>
    </location>
</feature>
<keyword evidence="3" id="KW-0238">DNA-binding</keyword>
<comment type="caution">
    <text evidence="5">The sequence shown here is derived from an EMBL/GenBank/DDBJ whole genome shotgun (WGS) entry which is preliminary data.</text>
</comment>
<dbReference type="GO" id="GO:0003677">
    <property type="term" value="F:DNA binding"/>
    <property type="evidence" value="ECO:0007669"/>
    <property type="project" value="UniProtKB-KW"/>
</dbReference>
<evidence type="ECO:0000313" key="6">
    <source>
        <dbReference type="Proteomes" id="UP000233597"/>
    </source>
</evidence>
<dbReference type="EMBL" id="NWTK01000006">
    <property type="protein sequence ID" value="PKR54048.1"/>
    <property type="molecule type" value="Genomic_DNA"/>
</dbReference>
<dbReference type="InterPro" id="IPR044946">
    <property type="entry name" value="Restrct_endonuc_typeI_TRD_sf"/>
</dbReference>
<dbReference type="AlphaFoldDB" id="A0A2N3KU20"/>
<dbReference type="PANTHER" id="PTHR30408:SF12">
    <property type="entry name" value="TYPE I RESTRICTION ENZYME MJAVIII SPECIFICITY SUBUNIT"/>
    <property type="match status" value="1"/>
</dbReference>
<dbReference type="InterPro" id="IPR052021">
    <property type="entry name" value="Type-I_RS_S_subunit"/>
</dbReference>